<feature type="transmembrane region" description="Helical" evidence="1">
    <location>
        <begin position="49"/>
        <end position="68"/>
    </location>
</feature>
<reference evidence="3 4" key="1">
    <citation type="journal article" date="2014" name="Appl. Environ. Microbiol.">
        <title>Gut symbionts from distinct hosts exhibit genotoxic activity via divergent colibactin biosynthetic pathways.</title>
        <authorList>
            <person name="Engel P."/>
            <person name="Vizcaino M.I."/>
            <person name="Crawford J.M."/>
        </authorList>
    </citation>
    <scope>NUCLEOTIDE SEQUENCE [LARGE SCALE GENOMIC DNA]</scope>
    <source>
        <strain evidence="3 4">PEB0191</strain>
    </source>
</reference>
<proteinExistence type="predicted"/>
<accession>A0A0A7S3E1</accession>
<dbReference type="Proteomes" id="UP000030901">
    <property type="component" value="Chromosome"/>
</dbReference>
<dbReference type="InterPro" id="IPR026841">
    <property type="entry name" value="Aur1/Ipt1"/>
</dbReference>
<keyword evidence="4" id="KW-1185">Reference proteome</keyword>
<evidence type="ECO:0000313" key="3">
    <source>
        <dbReference type="EMBL" id="AJA45999.1"/>
    </source>
</evidence>
<evidence type="ECO:0000259" key="2">
    <source>
        <dbReference type="Pfam" id="PF14378"/>
    </source>
</evidence>
<organism evidence="3 4">
    <name type="scientific">Frischella perrara</name>
    <dbReference type="NCBI Taxonomy" id="1267021"/>
    <lineage>
        <taxon>Bacteria</taxon>
        <taxon>Pseudomonadati</taxon>
        <taxon>Pseudomonadota</taxon>
        <taxon>Gammaproteobacteria</taxon>
        <taxon>Orbales</taxon>
        <taxon>Orbaceae</taxon>
        <taxon>Frischella</taxon>
    </lineage>
</organism>
<dbReference type="HOGENOM" id="CLU_102949_2_0_6"/>
<dbReference type="Gene3D" id="1.20.144.10">
    <property type="entry name" value="Phosphatidic acid phosphatase type 2/haloperoxidase"/>
    <property type="match status" value="1"/>
</dbReference>
<feature type="transmembrane region" description="Helical" evidence="1">
    <location>
        <begin position="7"/>
        <end position="29"/>
    </location>
</feature>
<keyword evidence="1" id="KW-0472">Membrane</keyword>
<sequence>MKPFFKRLTYLIIGWGMVGVCYHSAAILQREPYLLPVSFIDQWIAFTPHAVWFYLSFFLIIPICFCVAPYKHVRWMSICFMVSSFLAALCYLIFPTTMVFPIDQGTSISSWLLSKLIDIDVPVNCFPSLHIDLTLLAIWGTLDKHHPVRNTVLVLWGIMIALSIIQLRRHLFIDFVGGVVLALTVGWSVRFIFSRLINQPLE</sequence>
<evidence type="ECO:0000313" key="4">
    <source>
        <dbReference type="Proteomes" id="UP000030901"/>
    </source>
</evidence>
<feature type="transmembrane region" description="Helical" evidence="1">
    <location>
        <begin position="172"/>
        <end position="193"/>
    </location>
</feature>
<gene>
    <name evidence="3" type="ORF">FPB0191_02195</name>
</gene>
<dbReference type="KEGG" id="fpp:FPB0191_02195"/>
<dbReference type="Pfam" id="PF14378">
    <property type="entry name" value="PAP2_3"/>
    <property type="match status" value="1"/>
</dbReference>
<keyword evidence="1" id="KW-0812">Transmembrane</keyword>
<feature type="domain" description="Inositolphosphotransferase Aur1/Ipt1" evidence="2">
    <location>
        <begin position="50"/>
        <end position="184"/>
    </location>
</feature>
<keyword evidence="1" id="KW-1133">Transmembrane helix</keyword>
<dbReference type="RefSeq" id="WP_039106089.1">
    <property type="nucleotide sequence ID" value="NZ_CP009056.1"/>
</dbReference>
<feature type="transmembrane region" description="Helical" evidence="1">
    <location>
        <begin position="75"/>
        <end position="94"/>
    </location>
</feature>
<dbReference type="AlphaFoldDB" id="A0A0A7S3E1"/>
<dbReference type="GO" id="GO:0016020">
    <property type="term" value="C:membrane"/>
    <property type="evidence" value="ECO:0007669"/>
    <property type="project" value="UniProtKB-SubCell"/>
</dbReference>
<evidence type="ECO:0000256" key="1">
    <source>
        <dbReference type="SAM" id="Phobius"/>
    </source>
</evidence>
<dbReference type="EMBL" id="CP009056">
    <property type="protein sequence ID" value="AJA45999.1"/>
    <property type="molecule type" value="Genomic_DNA"/>
</dbReference>
<dbReference type="OrthoDB" id="195787at2"/>
<dbReference type="STRING" id="1267021.FPB0191_02195"/>
<feature type="transmembrane region" description="Helical" evidence="1">
    <location>
        <begin position="148"/>
        <end position="165"/>
    </location>
</feature>
<protein>
    <recommendedName>
        <fullName evidence="2">Inositolphosphotransferase Aur1/Ipt1 domain-containing protein</fullName>
    </recommendedName>
</protein>
<name>A0A0A7S3E1_FRIPE</name>